<name>A0AAJ1TSX6_9HYPH</name>
<feature type="region of interest" description="Disordered" evidence="1">
    <location>
        <begin position="665"/>
        <end position="799"/>
    </location>
</feature>
<dbReference type="Proteomes" id="UP001223420">
    <property type="component" value="Unassembled WGS sequence"/>
</dbReference>
<feature type="compositionally biased region" description="Low complexity" evidence="1">
    <location>
        <begin position="731"/>
        <end position="740"/>
    </location>
</feature>
<feature type="compositionally biased region" description="Basic and acidic residues" evidence="1">
    <location>
        <begin position="789"/>
        <end position="799"/>
    </location>
</feature>
<dbReference type="EMBL" id="JAUSWL010000005">
    <property type="protein sequence ID" value="MDQ0544249.1"/>
    <property type="molecule type" value="Genomic_DNA"/>
</dbReference>
<dbReference type="RefSeq" id="WP_230365440.1">
    <property type="nucleotide sequence ID" value="NZ_JAJALK010000002.1"/>
</dbReference>
<dbReference type="SUPFAM" id="SSF53098">
    <property type="entry name" value="Ribonuclease H-like"/>
    <property type="match status" value="1"/>
</dbReference>
<proteinExistence type="predicted"/>
<dbReference type="GO" id="GO:0003676">
    <property type="term" value="F:nucleic acid binding"/>
    <property type="evidence" value="ECO:0007669"/>
    <property type="project" value="InterPro"/>
</dbReference>
<dbReference type="Gene3D" id="3.30.420.10">
    <property type="entry name" value="Ribonuclease H-like superfamily/Ribonuclease H"/>
    <property type="match status" value="1"/>
</dbReference>
<dbReference type="AlphaFoldDB" id="A0AAJ1TSX6"/>
<feature type="compositionally biased region" description="Low complexity" evidence="1">
    <location>
        <begin position="671"/>
        <end position="682"/>
    </location>
</feature>
<feature type="compositionally biased region" description="Pro residues" evidence="1">
    <location>
        <begin position="700"/>
        <end position="712"/>
    </location>
</feature>
<gene>
    <name evidence="3" type="ORF">QO001_003183</name>
</gene>
<dbReference type="GO" id="GO:0015074">
    <property type="term" value="P:DNA integration"/>
    <property type="evidence" value="ECO:0007669"/>
    <property type="project" value="InterPro"/>
</dbReference>
<feature type="domain" description="Integrase catalytic" evidence="2">
    <location>
        <begin position="286"/>
        <end position="497"/>
    </location>
</feature>
<dbReference type="InterPro" id="IPR036397">
    <property type="entry name" value="RNaseH_sf"/>
</dbReference>
<protein>
    <submittedName>
        <fullName evidence="3">Transposase</fullName>
    </submittedName>
</protein>
<organism evidence="3 4">
    <name type="scientific">Methylobacterium brachiatum</name>
    <dbReference type="NCBI Taxonomy" id="269660"/>
    <lineage>
        <taxon>Bacteria</taxon>
        <taxon>Pseudomonadati</taxon>
        <taxon>Pseudomonadota</taxon>
        <taxon>Alphaproteobacteria</taxon>
        <taxon>Hyphomicrobiales</taxon>
        <taxon>Methylobacteriaceae</taxon>
        <taxon>Methylobacterium</taxon>
    </lineage>
</organism>
<comment type="caution">
    <text evidence="3">The sequence shown here is derived from an EMBL/GenBank/DDBJ whole genome shotgun (WGS) entry which is preliminary data.</text>
</comment>
<dbReference type="InterPro" id="IPR012337">
    <property type="entry name" value="RNaseH-like_sf"/>
</dbReference>
<accession>A0AAJ1TSX6</accession>
<dbReference type="PROSITE" id="PS50994">
    <property type="entry name" value="INTEGRASE"/>
    <property type="match status" value="1"/>
</dbReference>
<sequence>MNAPFSVPSVQTAHGQAATLRFDLRTKDILNLNGRTHEFERRLDGRLQFLRVEDKDVLFLTDEQLAFLSARGEARLVAGNFKYGKPRGPLPNRLKLTKEQVAEAARKLDYVNACIRGFVEGEARPRAPWEFRRSKPALDPVIVRVALSKGEKAPHFTTVLNWFDLWMTLGDIHGKACLVDRHQHKGNRRRPFGHVGEVALERGVWRWLSPNMTTEVAYAKVVTSVGAYKRTLSRHLSPEELDQIRVPSIRTFQRRCKDVDKYVRDYYRKGPEYAAKMHRTYEVQPLPDRPYQDVEVDHCVLDILLVDDDSDVVLGRPDLIIFRCRKTGMIVGASLGYEAPSFASFVAGLRHAMYPKDMSPFPAVRMPWPCFGRIENLWVDNALHFIGKDIEAAARELKMNKPRFKPKCPWLKGALERFFGYLNTGLIHLLPGTTLSNTVKRREPDPETLDCAKIRKSEFEALLMFFICDVHNVHRSKGLGLLRGIGDIPLRVWNEEAARHPSGPLPPVDLFVALCGEWEDRTIQNDGIVWDHVKYECPELITLITNPGHRNAREDGAGTRYRCVRDPSDIGRIYVIDPYDRDGRIITVPATRAHRAYAEGRHRHVHDLAVENARRMVKGAFDFDAMARALDLLGDAAAAARAKPERKAIHRGLARFLDGERKRRFRSEVRTGTPALPATTAGHLDPLAIARRPKAATAPEPGPDPAGSPPAPRLLAAGGHRDASVPAPPQGAMASADGAPGPMPPAPVRDEPEEASSAIVPAPAPEAPIPASGAPGPDDDLDEELAALRADRKWSTGDE</sequence>
<evidence type="ECO:0000259" key="2">
    <source>
        <dbReference type="PROSITE" id="PS50994"/>
    </source>
</evidence>
<evidence type="ECO:0000313" key="4">
    <source>
        <dbReference type="Proteomes" id="UP001223420"/>
    </source>
</evidence>
<evidence type="ECO:0000313" key="3">
    <source>
        <dbReference type="EMBL" id="MDQ0544249.1"/>
    </source>
</evidence>
<reference evidence="3" key="1">
    <citation type="submission" date="2023-07" db="EMBL/GenBank/DDBJ databases">
        <title>Genomic Encyclopedia of Type Strains, Phase IV (KMG-IV): sequencing the most valuable type-strain genomes for metagenomic binning, comparative biology and taxonomic classification.</title>
        <authorList>
            <person name="Goeker M."/>
        </authorList>
    </citation>
    <scope>NUCLEOTIDE SEQUENCE</scope>
    <source>
        <strain evidence="3">DSM 19569</strain>
    </source>
</reference>
<dbReference type="InterPro" id="IPR001584">
    <property type="entry name" value="Integrase_cat-core"/>
</dbReference>
<evidence type="ECO:0000256" key="1">
    <source>
        <dbReference type="SAM" id="MobiDB-lite"/>
    </source>
</evidence>